<keyword evidence="3" id="KW-0808">Transferase</keyword>
<feature type="transmembrane region" description="Helical" evidence="1">
    <location>
        <begin position="65"/>
        <end position="86"/>
    </location>
</feature>
<comment type="caution">
    <text evidence="3">The sequence shown here is derived from an EMBL/GenBank/DDBJ whole genome shotgun (WGS) entry which is preliminary data.</text>
</comment>
<dbReference type="Pfam" id="PF01757">
    <property type="entry name" value="Acyl_transf_3"/>
    <property type="match status" value="1"/>
</dbReference>
<dbReference type="InterPro" id="IPR050879">
    <property type="entry name" value="Acyltransferase_3"/>
</dbReference>
<feature type="transmembrane region" description="Helical" evidence="1">
    <location>
        <begin position="329"/>
        <end position="348"/>
    </location>
</feature>
<feature type="transmembrane region" description="Helical" evidence="1">
    <location>
        <begin position="24"/>
        <end position="44"/>
    </location>
</feature>
<dbReference type="PANTHER" id="PTHR23028">
    <property type="entry name" value="ACETYLTRANSFERASE"/>
    <property type="match status" value="1"/>
</dbReference>
<organism evidence="3 4">
    <name type="scientific">Methylomonas rivi</name>
    <dbReference type="NCBI Taxonomy" id="2952226"/>
    <lineage>
        <taxon>Bacteria</taxon>
        <taxon>Pseudomonadati</taxon>
        <taxon>Pseudomonadota</taxon>
        <taxon>Gammaproteobacteria</taxon>
        <taxon>Methylococcales</taxon>
        <taxon>Methylococcaceae</taxon>
        <taxon>Methylomonas</taxon>
    </lineage>
</organism>
<keyword evidence="1" id="KW-1133">Transmembrane helix</keyword>
<feature type="transmembrane region" description="Helical" evidence="1">
    <location>
        <begin position="368"/>
        <end position="386"/>
    </location>
</feature>
<dbReference type="PANTHER" id="PTHR23028:SF53">
    <property type="entry name" value="ACYL_TRANSF_3 DOMAIN-CONTAINING PROTEIN"/>
    <property type="match status" value="1"/>
</dbReference>
<evidence type="ECO:0000256" key="1">
    <source>
        <dbReference type="SAM" id="Phobius"/>
    </source>
</evidence>
<dbReference type="EMBL" id="JANIBK010000008">
    <property type="protein sequence ID" value="MCQ8127408.1"/>
    <property type="molecule type" value="Genomic_DNA"/>
</dbReference>
<keyword evidence="4" id="KW-1185">Reference proteome</keyword>
<feature type="transmembrane region" description="Helical" evidence="1">
    <location>
        <begin position="106"/>
        <end position="126"/>
    </location>
</feature>
<sequence>MGLLRLFLALSVVIHHLPQRSFAWLNAGVAVLVFFIISGFYMALVINERYSKMEFWHWRFYLSRVYRIFPAYYAVLSFALIWFAIIKSPSVFSENYDLGFWRQLGLILPNLFIFGQDMFQAILMTNAYEKHNIISDSFFAFLGLGFFQNQFMIIGQAWSLAEELVFYALAPFFVLKRSRILAILAISLSIRALLQAQSNSFPPIVWGYWFFPSTISFFCLGALGYFGYKKISCFNWGKTVGVMVWGTATILVIYRLIHGGILYEGSDCDSVNHWIFFIGVAICLPFIFLASKDSYFDRLLGEFSYPLYLVHGFVIGILFSRFGLKPGSLVFEALVILCSVGVSALIYICVDYPVDRYRYHIETASLFSLLRQTYLMVTMILVIGFVSNTRTQFLAPHPLLTQERPSLYGKAKSMPPILVEVVGKFNIVSFNNLYYAIPHGQGVDWNHDNVSELHGVLTGSSQNEIITRIQH</sequence>
<feature type="transmembrane region" description="Helical" evidence="1">
    <location>
        <begin position="206"/>
        <end position="228"/>
    </location>
</feature>
<gene>
    <name evidence="3" type="ORF">NP596_02970</name>
</gene>
<evidence type="ECO:0000313" key="4">
    <source>
        <dbReference type="Proteomes" id="UP001524586"/>
    </source>
</evidence>
<dbReference type="RefSeq" id="WP_256613727.1">
    <property type="nucleotide sequence ID" value="NZ_JANIBK010000008.1"/>
</dbReference>
<name>A0ABT1U0R5_9GAMM</name>
<feature type="transmembrane region" description="Helical" evidence="1">
    <location>
        <begin position="138"/>
        <end position="158"/>
    </location>
</feature>
<proteinExistence type="predicted"/>
<dbReference type="GO" id="GO:0016746">
    <property type="term" value="F:acyltransferase activity"/>
    <property type="evidence" value="ECO:0007669"/>
    <property type="project" value="UniProtKB-KW"/>
</dbReference>
<accession>A0ABT1U0R5</accession>
<reference evidence="3 4" key="1">
    <citation type="submission" date="2022-07" db="EMBL/GenBank/DDBJ databases">
        <title>Methylomonas rivi sp. nov., Methylomonas rosea sp. nov., Methylomonas aureus sp. nov. and Methylomonas subterranea sp. nov., four novel methanotrophs isolated from a freshwater creek and the deep terrestrial subsurface.</title>
        <authorList>
            <person name="Abin C."/>
            <person name="Sankaranarayanan K."/>
            <person name="Garner C."/>
            <person name="Sindelar R."/>
            <person name="Kotary K."/>
            <person name="Garner R."/>
            <person name="Barclay S."/>
            <person name="Lawson P."/>
            <person name="Krumholz L."/>
        </authorList>
    </citation>
    <scope>NUCLEOTIDE SEQUENCE [LARGE SCALE GENOMIC DNA]</scope>
    <source>
        <strain evidence="3 4">WSC-6</strain>
    </source>
</reference>
<keyword evidence="1" id="KW-0472">Membrane</keyword>
<evidence type="ECO:0000259" key="2">
    <source>
        <dbReference type="Pfam" id="PF01757"/>
    </source>
</evidence>
<feature type="transmembrane region" description="Helical" evidence="1">
    <location>
        <begin position="274"/>
        <end position="291"/>
    </location>
</feature>
<feature type="transmembrane region" description="Helical" evidence="1">
    <location>
        <begin position="303"/>
        <end position="322"/>
    </location>
</feature>
<keyword evidence="3" id="KW-0012">Acyltransferase</keyword>
<dbReference type="InterPro" id="IPR002656">
    <property type="entry name" value="Acyl_transf_3_dom"/>
</dbReference>
<keyword evidence="1" id="KW-0812">Transmembrane</keyword>
<protein>
    <submittedName>
        <fullName evidence="3">Acyltransferase</fullName>
    </submittedName>
</protein>
<feature type="domain" description="Acyltransferase 3" evidence="2">
    <location>
        <begin position="3"/>
        <end position="347"/>
    </location>
</feature>
<feature type="transmembrane region" description="Helical" evidence="1">
    <location>
        <begin position="240"/>
        <end position="262"/>
    </location>
</feature>
<dbReference type="Proteomes" id="UP001524586">
    <property type="component" value="Unassembled WGS sequence"/>
</dbReference>
<evidence type="ECO:0000313" key="3">
    <source>
        <dbReference type="EMBL" id="MCQ8127408.1"/>
    </source>
</evidence>